<dbReference type="Proteomes" id="UP000265520">
    <property type="component" value="Unassembled WGS sequence"/>
</dbReference>
<accession>A0A392NCL0</accession>
<proteinExistence type="predicted"/>
<evidence type="ECO:0000313" key="1">
    <source>
        <dbReference type="EMBL" id="MCH97241.1"/>
    </source>
</evidence>
<feature type="non-terminal residue" evidence="1">
    <location>
        <position position="1"/>
    </location>
</feature>
<protein>
    <submittedName>
        <fullName evidence="1">Starch branching enzyme I</fullName>
    </submittedName>
</protein>
<evidence type="ECO:0000313" key="2">
    <source>
        <dbReference type="Proteomes" id="UP000265520"/>
    </source>
</evidence>
<sequence>VYYRVDESQEENISANLGQVEETVVAADTDVNIPDDSAESEDSKGGVVVTDDSGNEFLSGKWRGLYGGRLTH</sequence>
<dbReference type="AlphaFoldDB" id="A0A392NCL0"/>
<reference evidence="1 2" key="1">
    <citation type="journal article" date="2018" name="Front. Plant Sci.">
        <title>Red Clover (Trifolium pratense) and Zigzag Clover (T. medium) - A Picture of Genomic Similarities and Differences.</title>
        <authorList>
            <person name="Dluhosova J."/>
            <person name="Istvanek J."/>
            <person name="Nedelnik J."/>
            <person name="Repkova J."/>
        </authorList>
    </citation>
    <scope>NUCLEOTIDE SEQUENCE [LARGE SCALE GENOMIC DNA]</scope>
    <source>
        <strain evidence="2">cv. 10/8</strain>
        <tissue evidence="1">Leaf</tissue>
    </source>
</reference>
<comment type="caution">
    <text evidence="1">The sequence shown here is derived from an EMBL/GenBank/DDBJ whole genome shotgun (WGS) entry which is preliminary data.</text>
</comment>
<name>A0A392NCL0_9FABA</name>
<gene>
    <name evidence="1" type="ORF">A2U01_0018234</name>
</gene>
<organism evidence="1 2">
    <name type="scientific">Trifolium medium</name>
    <dbReference type="NCBI Taxonomy" id="97028"/>
    <lineage>
        <taxon>Eukaryota</taxon>
        <taxon>Viridiplantae</taxon>
        <taxon>Streptophyta</taxon>
        <taxon>Embryophyta</taxon>
        <taxon>Tracheophyta</taxon>
        <taxon>Spermatophyta</taxon>
        <taxon>Magnoliopsida</taxon>
        <taxon>eudicotyledons</taxon>
        <taxon>Gunneridae</taxon>
        <taxon>Pentapetalae</taxon>
        <taxon>rosids</taxon>
        <taxon>fabids</taxon>
        <taxon>Fabales</taxon>
        <taxon>Fabaceae</taxon>
        <taxon>Papilionoideae</taxon>
        <taxon>50 kb inversion clade</taxon>
        <taxon>NPAAA clade</taxon>
        <taxon>Hologalegina</taxon>
        <taxon>IRL clade</taxon>
        <taxon>Trifolieae</taxon>
        <taxon>Trifolium</taxon>
    </lineage>
</organism>
<keyword evidence="2" id="KW-1185">Reference proteome</keyword>
<dbReference type="EMBL" id="LXQA010034433">
    <property type="protein sequence ID" value="MCH97241.1"/>
    <property type="molecule type" value="Genomic_DNA"/>
</dbReference>